<dbReference type="Proteomes" id="UP000783686">
    <property type="component" value="Unassembled WGS sequence"/>
</dbReference>
<organism evidence="2 3">
    <name type="scientific">Bursaphelenchus okinawaensis</name>
    <dbReference type="NCBI Taxonomy" id="465554"/>
    <lineage>
        <taxon>Eukaryota</taxon>
        <taxon>Metazoa</taxon>
        <taxon>Ecdysozoa</taxon>
        <taxon>Nematoda</taxon>
        <taxon>Chromadorea</taxon>
        <taxon>Rhabditida</taxon>
        <taxon>Tylenchina</taxon>
        <taxon>Tylenchomorpha</taxon>
        <taxon>Aphelenchoidea</taxon>
        <taxon>Aphelenchoididae</taxon>
        <taxon>Bursaphelenchus</taxon>
    </lineage>
</organism>
<accession>A0A811JQL3</accession>
<reference evidence="2" key="1">
    <citation type="submission" date="2020-09" db="EMBL/GenBank/DDBJ databases">
        <authorList>
            <person name="Kikuchi T."/>
        </authorList>
    </citation>
    <scope>NUCLEOTIDE SEQUENCE</scope>
    <source>
        <strain evidence="2">SH1</strain>
    </source>
</reference>
<dbReference type="AlphaFoldDB" id="A0A811JQL3"/>
<dbReference type="EMBL" id="CAJFCW020000001">
    <property type="protein sequence ID" value="CAG9077517.1"/>
    <property type="molecule type" value="Genomic_DNA"/>
</dbReference>
<evidence type="ECO:0000313" key="2">
    <source>
        <dbReference type="EMBL" id="CAD5205458.1"/>
    </source>
</evidence>
<dbReference type="Proteomes" id="UP000614601">
    <property type="component" value="Unassembled WGS sequence"/>
</dbReference>
<comment type="caution">
    <text evidence="2">The sequence shown here is derived from an EMBL/GenBank/DDBJ whole genome shotgun (WGS) entry which is preliminary data.</text>
</comment>
<sequence length="112" mass="11898">MNKLLILLLAITSLTVTAENRAKRQLLSVLAAENAARRAEINSAVATNLAMATANAARIRAQNTALIEQQMIANNARRTALAAQANANLNAAELRAAANTARMGMGYPFMYG</sequence>
<name>A0A811JQL3_9BILA</name>
<dbReference type="EMBL" id="CAJFDH010000001">
    <property type="protein sequence ID" value="CAD5205458.1"/>
    <property type="molecule type" value="Genomic_DNA"/>
</dbReference>
<evidence type="ECO:0000313" key="3">
    <source>
        <dbReference type="Proteomes" id="UP000614601"/>
    </source>
</evidence>
<feature type="signal peptide" evidence="1">
    <location>
        <begin position="1"/>
        <end position="18"/>
    </location>
</feature>
<gene>
    <name evidence="2" type="ORF">BOKJ2_LOCUS142</name>
</gene>
<proteinExistence type="predicted"/>
<feature type="chain" id="PRO_5044131584" evidence="1">
    <location>
        <begin position="19"/>
        <end position="112"/>
    </location>
</feature>
<protein>
    <submittedName>
        <fullName evidence="2">Uncharacterized protein</fullName>
    </submittedName>
</protein>
<keyword evidence="1" id="KW-0732">Signal</keyword>
<evidence type="ECO:0000256" key="1">
    <source>
        <dbReference type="SAM" id="SignalP"/>
    </source>
</evidence>
<keyword evidence="3" id="KW-1185">Reference proteome</keyword>